<proteinExistence type="predicted"/>
<keyword evidence="1 4" id="KW-0732">Signal</keyword>
<protein>
    <submittedName>
        <fullName evidence="6 7">Multiple coagulation factor deficiency protein 2 homolog</fullName>
    </submittedName>
</protein>
<gene>
    <name evidence="6 7" type="primary">LOC106150833</name>
</gene>
<dbReference type="KEGG" id="lak:106150833"/>
<feature type="chain" id="PRO_5014545680" evidence="4">
    <location>
        <begin position="23"/>
        <end position="158"/>
    </location>
</feature>
<dbReference type="PANTHER" id="PTHR23104">
    <property type="entry name" value="MULTIPLE COAGULATION FACTOR DEFICIENCY PROTEIN 2 NEURAL STEM CELL DERIVED NEURONAL SURVIVAL PROTEIN"/>
    <property type="match status" value="1"/>
</dbReference>
<reference evidence="6 7" key="1">
    <citation type="submission" date="2025-04" db="UniProtKB">
        <authorList>
            <consortium name="RefSeq"/>
        </authorList>
    </citation>
    <scope>IDENTIFICATION</scope>
    <source>
        <tissue evidence="6 7">Gonads</tissue>
    </source>
</reference>
<dbReference type="Proteomes" id="UP000085678">
    <property type="component" value="Unplaced"/>
</dbReference>
<dbReference type="OMA" id="ADQFNIH"/>
<evidence type="ECO:0000256" key="1">
    <source>
        <dbReference type="ARBA" id="ARBA00022729"/>
    </source>
</evidence>
<dbReference type="AlphaFoldDB" id="A0A1S3H032"/>
<sequence>MKVKKLAVTAAVFALFLALCNSHEGHGPNVDHKHATNAEEWRDPEYRRDVEHIKEHYEGVVDIDTNNMTEEEMEFHFFYQHDTDKNLKLDGLEILASLLELMSFQFKQMTKKEVEKKIQETAESIDQVLEADDVDNDGYLTYPEYVSARRRPPPPDKS</sequence>
<dbReference type="PROSITE" id="PS00018">
    <property type="entry name" value="EF_HAND_1"/>
    <property type="match status" value="1"/>
</dbReference>
<dbReference type="InterPro" id="IPR052110">
    <property type="entry name" value="MCFD2-like"/>
</dbReference>
<name>A0A1S3H032_LINAN</name>
<keyword evidence="2" id="KW-0677">Repeat</keyword>
<dbReference type="PANTHER" id="PTHR23104:SF1">
    <property type="entry name" value="EF-HAND DOMAIN-CONTAINING PROTEIN"/>
    <property type="match status" value="1"/>
</dbReference>
<dbReference type="InterPro" id="IPR018247">
    <property type="entry name" value="EF_Hand_1_Ca_BS"/>
</dbReference>
<evidence type="ECO:0000313" key="5">
    <source>
        <dbReference type="Proteomes" id="UP000085678"/>
    </source>
</evidence>
<keyword evidence="5" id="KW-1185">Reference proteome</keyword>
<evidence type="ECO:0000256" key="2">
    <source>
        <dbReference type="ARBA" id="ARBA00022737"/>
    </source>
</evidence>
<dbReference type="RefSeq" id="XP_013379287.1">
    <property type="nucleotide sequence ID" value="XM_013523833.1"/>
</dbReference>
<evidence type="ECO:0000256" key="4">
    <source>
        <dbReference type="SAM" id="SignalP"/>
    </source>
</evidence>
<dbReference type="Gene3D" id="1.10.238.10">
    <property type="entry name" value="EF-hand"/>
    <property type="match status" value="1"/>
</dbReference>
<dbReference type="InterPro" id="IPR011992">
    <property type="entry name" value="EF-hand-dom_pair"/>
</dbReference>
<evidence type="ECO:0000256" key="3">
    <source>
        <dbReference type="ARBA" id="ARBA00022837"/>
    </source>
</evidence>
<dbReference type="OrthoDB" id="289247at2759"/>
<dbReference type="RefSeq" id="XP_013379288.1">
    <property type="nucleotide sequence ID" value="XM_013523834.1"/>
</dbReference>
<evidence type="ECO:0000313" key="6">
    <source>
        <dbReference type="RefSeq" id="XP_013379287.1"/>
    </source>
</evidence>
<dbReference type="STRING" id="7574.A0A1S3H032"/>
<evidence type="ECO:0000313" key="7">
    <source>
        <dbReference type="RefSeq" id="XP_013379288.1"/>
    </source>
</evidence>
<keyword evidence="3" id="KW-0106">Calcium</keyword>
<feature type="signal peptide" evidence="4">
    <location>
        <begin position="1"/>
        <end position="22"/>
    </location>
</feature>
<dbReference type="SUPFAM" id="SSF47473">
    <property type="entry name" value="EF-hand"/>
    <property type="match status" value="1"/>
</dbReference>
<accession>A0A1S3H032</accession>
<dbReference type="GeneID" id="106150833"/>
<organism evidence="5 6">
    <name type="scientific">Lingula anatina</name>
    <name type="common">Brachiopod</name>
    <name type="synonym">Lingula unguis</name>
    <dbReference type="NCBI Taxonomy" id="7574"/>
    <lineage>
        <taxon>Eukaryota</taxon>
        <taxon>Metazoa</taxon>
        <taxon>Spiralia</taxon>
        <taxon>Lophotrochozoa</taxon>
        <taxon>Brachiopoda</taxon>
        <taxon>Linguliformea</taxon>
        <taxon>Lingulata</taxon>
        <taxon>Lingulida</taxon>
        <taxon>Linguloidea</taxon>
        <taxon>Lingulidae</taxon>
        <taxon>Lingula</taxon>
    </lineage>
</organism>